<dbReference type="InterPro" id="IPR023213">
    <property type="entry name" value="CAT-like_dom_sf"/>
</dbReference>
<protein>
    <recommendedName>
        <fullName evidence="5">Carrier domain-containing protein</fullName>
    </recommendedName>
</protein>
<dbReference type="RefSeq" id="WP_344155052.1">
    <property type="nucleotide sequence ID" value="NZ_BAAABV010000011.1"/>
</dbReference>
<sequence>MSRPQPFAPRAGRDRAPLGHAQAAIWRAEQVRPGTALHNETAAFHVTGPLDPGALERALADLAVRHEIMRCSIAVDADGEPWQHFADQVGSTVVLEDLRALPAEDREGHLAERVARAASVPFDLSRPPLLRTRLFRVGDERHLLMFVAHHIVVDAWAFGVFLEALAERYAAAVGDASAEEGTDGADGTPAPRIDFGDYAAWQRTAGPAEGGTEYWRERLGGDLPVLELPADHPHPDRSDLSGTVHRATLPAELVSRLSALGRSETATLPTVLLTAFCAVLQRFSGQDDLVVGMPVATRNLPRLSSVIGPLLNVMAHRADLSGEPTFREALRRTRLALKADLAHRDTPFDTVVTELGHSAGPGRTPLFQVMYAFHSGPATTLRLPGLETVPALSHSGTAKYDLSLFLRPRPSGELELDLEYRTGLFGAGTAASLADALLCLVRAAADEPDLAVGDLPVMTAEQRRRVLAGFNAVDESVAPWGSAEEAVRRIAAERGGAPAVRQGAEVLGYAEVDAYADRVAAGLGAVAGERIAVRVGRSPRLVPLLLGIWRAGAAFVPVDEHLPAERAAHVLRDSGAVLLVTDGPDAPAAEIASVSPEELLRRGDAAGPAAAAPPGASPEGIAYLMYTSGSTGAPKGVAVPHRAVANLLHSVTREPGIGPDDVLLAVTSLSFDISVLELFAPLTVGAQVAVAARETVRDTDALAALLRAESATVMQATPSLWTALVSGGWTGLPGLRALSGGEPLTQDLAERLLKLTAQVWNLYGPTETTIWSTVARVLPGEPVTVGRPVARTVCYVLDGRGRPVPLGATGELVIGGAGVSAGYWRRPELTAAAFVPDPVDPAGGTVYRTGDLARYLPDGRIHVAGRADQQVKLLGHRIELGETEHFLGTHPEVAQAVVVLDREHPAGPRLVAFWTAGGPGTDPADADGGAGAAGLRRHLAARLPAAAVPSVFVRLPELPLNTSGKVDRPALARAARGVTAHDAGRAVPATPLESRIAAVWADVLGVPVASVGLDDDFLAAGGNSISATRLLARLAGDLGPAPALAAFYEAPVLRTLADHWAGAPVRPLPAAAAAPAGPVVPLTDQQRQLWLLHRLDEDGAAYNLAARLALPGVPDEEALAGALADLVARHEVLAARCELRPDGAVMVYEPATPVPLDVVDLRASGEEAGPVLDALAEAEAVRPFDLAAGPLLRATLVHTSEDAATLLVTAHHIAVDGWSIGVAVRDLAAFYSARVHGTAAPAPLASGFRAYAAEQASDAARAVRAEHLGYWTERLAGHSGVLELPADLGRPAGRATEGATLPFRVEPESAALLRETAAGLRTTPFTVLLAVFASLLGRYADTDDVVVGVPVAGRGAAGLDEQVGCFTNTLPVRIDLSGSPSFAELVARTGRVLAADLDRPLVPFDRLVSALELTRDPARPPLAQAMLVFQNTPQAQPGPGASLGTPVPTSTRTAKYELTLSLTDGPGALEGELEYASSRFSRGQAARFAGHLEAVLRSALADPGRAPDALDLSDAAPAPAVDAGTGRAGHAVPVHELFRRRAAAAPDAPAVRHGAQEVGYGQLDRWSDAIAQRLLPLGAEPGRFVAVLLPTGAVQSAAILGVAKTGAAFACLDASDPSLRLRTVLADAEPVCVLAAEDAVADHPGLLDRAQGTFGGFPLLFLDPAVPAGAGAGPAADAPAAPASEPGPDDPLCLVYTSGSTGTPKGIALPQATLAQFADWQRTRFGVRPGSRIAQWAPFTYDAAYTEVFAALCSGAVLCVPPDGVRRDPVAMAQWLRAERITQIQLVPAFFQLVSEVLDAAGQDLPDLEHLLMAGEVLPVALAHDWAHRAVRPRIHNLYGPTECVLATHRELLPGEEFPASVPVGEPIPGRSAVVLDSKGRVCPVGVTGEIHLRSEFLAGSYHRRPEESRAAYVPDPREPGATLYRTGDLGRLLPEGGLAFAGRLGSQVKIRGNRVELEEVEAVLEAHPGVREAAAAVHRIQGAQRLTAYAVAAGGVDAAELRRHLAERLPAAAVPETVLLLEALPRTRTNKRDRARLPLPEAPGPAADRAGAAAPLAGLEQTVADAWRELLGTERIGRHTSFFEAGGDSLLAARLQIDLTRRLGRPVRLVDVFARPTIAEFAAGLAAPADAAPQAGQDAEAAQRRGLQRRAAQAGRARARRAARETG</sequence>
<feature type="domain" description="Carrier" evidence="5">
    <location>
        <begin position="987"/>
        <end position="1064"/>
    </location>
</feature>
<dbReference type="PROSITE" id="PS50075">
    <property type="entry name" value="CARRIER"/>
    <property type="match status" value="2"/>
</dbReference>
<dbReference type="PANTHER" id="PTHR45527">
    <property type="entry name" value="NONRIBOSOMAL PEPTIDE SYNTHETASE"/>
    <property type="match status" value="1"/>
</dbReference>
<dbReference type="InterPro" id="IPR042099">
    <property type="entry name" value="ANL_N_sf"/>
</dbReference>
<evidence type="ECO:0000256" key="3">
    <source>
        <dbReference type="ARBA" id="ARBA00022553"/>
    </source>
</evidence>
<dbReference type="PROSITE" id="PS00455">
    <property type="entry name" value="AMP_BINDING"/>
    <property type="match status" value="2"/>
</dbReference>
<dbReference type="Gene3D" id="3.30.300.30">
    <property type="match status" value="2"/>
</dbReference>
<keyword evidence="7" id="KW-1185">Reference proteome</keyword>
<keyword evidence="3" id="KW-0597">Phosphoprotein</keyword>
<dbReference type="PROSITE" id="PS00012">
    <property type="entry name" value="PHOSPHOPANTETHEINE"/>
    <property type="match status" value="1"/>
</dbReference>
<dbReference type="InterPro" id="IPR010071">
    <property type="entry name" value="AA_adenyl_dom"/>
</dbReference>
<gene>
    <name evidence="6" type="ORF">GCM10010302_17200</name>
</gene>
<dbReference type="SUPFAM" id="SSF47336">
    <property type="entry name" value="ACP-like"/>
    <property type="match status" value="2"/>
</dbReference>
<feature type="domain" description="Carrier" evidence="5">
    <location>
        <begin position="2055"/>
        <end position="2130"/>
    </location>
</feature>
<feature type="compositionally biased region" description="Low complexity" evidence="4">
    <location>
        <begin position="2130"/>
        <end position="2141"/>
    </location>
</feature>
<name>A0ABP3EY98_9ACTN</name>
<dbReference type="EMBL" id="BAAABV010000011">
    <property type="protein sequence ID" value="GAA0280005.1"/>
    <property type="molecule type" value="Genomic_DNA"/>
</dbReference>
<dbReference type="Pfam" id="PF00501">
    <property type="entry name" value="AMP-binding"/>
    <property type="match status" value="2"/>
</dbReference>
<dbReference type="InterPro" id="IPR025110">
    <property type="entry name" value="AMP-bd_C"/>
</dbReference>
<accession>A0ABP3EY98</accession>
<dbReference type="PANTHER" id="PTHR45527:SF1">
    <property type="entry name" value="FATTY ACID SYNTHASE"/>
    <property type="match status" value="1"/>
</dbReference>
<keyword evidence="2" id="KW-0596">Phosphopantetheine</keyword>
<evidence type="ECO:0000259" key="5">
    <source>
        <dbReference type="PROSITE" id="PS50075"/>
    </source>
</evidence>
<organism evidence="6 7">
    <name type="scientific">Streptomyces polychromogenes</name>
    <dbReference type="NCBI Taxonomy" id="67342"/>
    <lineage>
        <taxon>Bacteria</taxon>
        <taxon>Bacillati</taxon>
        <taxon>Actinomycetota</taxon>
        <taxon>Actinomycetes</taxon>
        <taxon>Kitasatosporales</taxon>
        <taxon>Streptomycetaceae</taxon>
        <taxon>Streptomyces</taxon>
    </lineage>
</organism>
<evidence type="ECO:0000256" key="1">
    <source>
        <dbReference type="ARBA" id="ARBA00001957"/>
    </source>
</evidence>
<dbReference type="SMART" id="SM00823">
    <property type="entry name" value="PKS_PP"/>
    <property type="match status" value="2"/>
</dbReference>
<evidence type="ECO:0000313" key="7">
    <source>
        <dbReference type="Proteomes" id="UP001501867"/>
    </source>
</evidence>
<evidence type="ECO:0000256" key="4">
    <source>
        <dbReference type="SAM" id="MobiDB-lite"/>
    </source>
</evidence>
<dbReference type="Gene3D" id="1.10.1200.10">
    <property type="entry name" value="ACP-like"/>
    <property type="match status" value="2"/>
</dbReference>
<dbReference type="Proteomes" id="UP001501867">
    <property type="component" value="Unassembled WGS sequence"/>
</dbReference>
<dbReference type="InterPro" id="IPR036736">
    <property type="entry name" value="ACP-like_sf"/>
</dbReference>
<feature type="region of interest" description="Disordered" evidence="4">
    <location>
        <begin position="2130"/>
        <end position="2168"/>
    </location>
</feature>
<dbReference type="CDD" id="cd19531">
    <property type="entry name" value="LCL_NRPS-like"/>
    <property type="match status" value="2"/>
</dbReference>
<dbReference type="InterPro" id="IPR020845">
    <property type="entry name" value="AMP-binding_CS"/>
</dbReference>
<dbReference type="InterPro" id="IPR020806">
    <property type="entry name" value="PKS_PP-bd"/>
</dbReference>
<dbReference type="Pfam" id="PF13193">
    <property type="entry name" value="AMP-binding_C"/>
    <property type="match status" value="2"/>
</dbReference>
<reference evidence="7" key="1">
    <citation type="journal article" date="2019" name="Int. J. Syst. Evol. Microbiol.">
        <title>The Global Catalogue of Microorganisms (GCM) 10K type strain sequencing project: providing services to taxonomists for standard genome sequencing and annotation.</title>
        <authorList>
            <consortium name="The Broad Institute Genomics Platform"/>
            <consortium name="The Broad Institute Genome Sequencing Center for Infectious Disease"/>
            <person name="Wu L."/>
            <person name="Ma J."/>
        </authorList>
    </citation>
    <scope>NUCLEOTIDE SEQUENCE [LARGE SCALE GENOMIC DNA]</scope>
    <source>
        <strain evidence="7">JCM 4505</strain>
    </source>
</reference>
<evidence type="ECO:0000313" key="6">
    <source>
        <dbReference type="EMBL" id="GAA0280005.1"/>
    </source>
</evidence>
<dbReference type="Pfam" id="PF00550">
    <property type="entry name" value="PP-binding"/>
    <property type="match status" value="2"/>
</dbReference>
<dbReference type="Gene3D" id="3.30.559.30">
    <property type="entry name" value="Nonribosomal peptide synthetase, condensation domain"/>
    <property type="match status" value="2"/>
</dbReference>
<dbReference type="Gene3D" id="3.40.50.12780">
    <property type="entry name" value="N-terminal domain of ligase-like"/>
    <property type="match status" value="2"/>
</dbReference>
<dbReference type="Pfam" id="PF00668">
    <property type="entry name" value="Condensation"/>
    <property type="match status" value="2"/>
</dbReference>
<dbReference type="Gene3D" id="3.30.559.10">
    <property type="entry name" value="Chloramphenicol acetyltransferase-like domain"/>
    <property type="match status" value="2"/>
</dbReference>
<comment type="caution">
    <text evidence="6">The sequence shown here is derived from an EMBL/GenBank/DDBJ whole genome shotgun (WGS) entry which is preliminary data.</text>
</comment>
<feature type="region of interest" description="Disordered" evidence="4">
    <location>
        <begin position="2032"/>
        <end position="2051"/>
    </location>
</feature>
<dbReference type="InterPro" id="IPR000873">
    <property type="entry name" value="AMP-dep_synth/lig_dom"/>
</dbReference>
<dbReference type="CDD" id="cd05930">
    <property type="entry name" value="A_NRPS"/>
    <property type="match status" value="1"/>
</dbReference>
<dbReference type="InterPro" id="IPR045851">
    <property type="entry name" value="AMP-bd_C_sf"/>
</dbReference>
<dbReference type="InterPro" id="IPR001242">
    <property type="entry name" value="Condensation_dom"/>
</dbReference>
<dbReference type="NCBIfam" id="TIGR01733">
    <property type="entry name" value="AA-adenyl-dom"/>
    <property type="match status" value="2"/>
</dbReference>
<dbReference type="SUPFAM" id="SSF52777">
    <property type="entry name" value="CoA-dependent acyltransferases"/>
    <property type="match status" value="4"/>
</dbReference>
<dbReference type="SUPFAM" id="SSF56801">
    <property type="entry name" value="Acetyl-CoA synthetase-like"/>
    <property type="match status" value="2"/>
</dbReference>
<comment type="cofactor">
    <cofactor evidence="1">
        <name>pantetheine 4'-phosphate</name>
        <dbReference type="ChEBI" id="CHEBI:47942"/>
    </cofactor>
</comment>
<dbReference type="InterPro" id="IPR006162">
    <property type="entry name" value="Ppantetheine_attach_site"/>
</dbReference>
<proteinExistence type="predicted"/>
<evidence type="ECO:0000256" key="2">
    <source>
        <dbReference type="ARBA" id="ARBA00022450"/>
    </source>
</evidence>
<dbReference type="InterPro" id="IPR009081">
    <property type="entry name" value="PP-bd_ACP"/>
</dbReference>